<keyword evidence="2" id="KW-0472">Membrane</keyword>
<feature type="transmembrane region" description="Helical" evidence="2">
    <location>
        <begin position="58"/>
        <end position="76"/>
    </location>
</feature>
<dbReference type="InterPro" id="IPR045338">
    <property type="entry name" value="DUF6535"/>
</dbReference>
<evidence type="ECO:0000313" key="4">
    <source>
        <dbReference type="EMBL" id="KAF8442083.1"/>
    </source>
</evidence>
<dbReference type="Proteomes" id="UP001194468">
    <property type="component" value="Unassembled WGS sequence"/>
</dbReference>
<feature type="compositionally biased region" description="Polar residues" evidence="1">
    <location>
        <begin position="1"/>
        <end position="11"/>
    </location>
</feature>
<evidence type="ECO:0000256" key="1">
    <source>
        <dbReference type="SAM" id="MobiDB-lite"/>
    </source>
</evidence>
<proteinExistence type="predicted"/>
<name>A0AAD4BX43_BOLED</name>
<protein>
    <recommendedName>
        <fullName evidence="3">DUF6535 domain-containing protein</fullName>
    </recommendedName>
</protein>
<evidence type="ECO:0000313" key="5">
    <source>
        <dbReference type="Proteomes" id="UP001194468"/>
    </source>
</evidence>
<comment type="caution">
    <text evidence="4">The sequence shown here is derived from an EMBL/GenBank/DDBJ whole genome shotgun (WGS) entry which is preliminary data.</text>
</comment>
<accession>A0AAD4BX43</accession>
<evidence type="ECO:0000259" key="3">
    <source>
        <dbReference type="Pfam" id="PF20153"/>
    </source>
</evidence>
<feature type="region of interest" description="Disordered" evidence="1">
    <location>
        <begin position="1"/>
        <end position="34"/>
    </location>
</feature>
<evidence type="ECO:0000256" key="2">
    <source>
        <dbReference type="SAM" id="Phobius"/>
    </source>
</evidence>
<dbReference type="Pfam" id="PF20153">
    <property type="entry name" value="DUF6535"/>
    <property type="match status" value="1"/>
</dbReference>
<gene>
    <name evidence="4" type="ORF">L210DRAFT_3193109</name>
</gene>
<organism evidence="4 5">
    <name type="scientific">Boletus edulis BED1</name>
    <dbReference type="NCBI Taxonomy" id="1328754"/>
    <lineage>
        <taxon>Eukaryota</taxon>
        <taxon>Fungi</taxon>
        <taxon>Dikarya</taxon>
        <taxon>Basidiomycota</taxon>
        <taxon>Agaricomycotina</taxon>
        <taxon>Agaricomycetes</taxon>
        <taxon>Agaricomycetidae</taxon>
        <taxon>Boletales</taxon>
        <taxon>Boletineae</taxon>
        <taxon>Boletaceae</taxon>
        <taxon>Boletoideae</taxon>
        <taxon>Boletus</taxon>
    </lineage>
</organism>
<reference evidence="4" key="2">
    <citation type="journal article" date="2020" name="Nat. Commun.">
        <title>Large-scale genome sequencing of mycorrhizal fungi provides insights into the early evolution of symbiotic traits.</title>
        <authorList>
            <person name="Miyauchi S."/>
            <person name="Kiss E."/>
            <person name="Kuo A."/>
            <person name="Drula E."/>
            <person name="Kohler A."/>
            <person name="Sanchez-Garcia M."/>
            <person name="Morin E."/>
            <person name="Andreopoulos B."/>
            <person name="Barry K.W."/>
            <person name="Bonito G."/>
            <person name="Buee M."/>
            <person name="Carver A."/>
            <person name="Chen C."/>
            <person name="Cichocki N."/>
            <person name="Clum A."/>
            <person name="Culley D."/>
            <person name="Crous P.W."/>
            <person name="Fauchery L."/>
            <person name="Girlanda M."/>
            <person name="Hayes R.D."/>
            <person name="Keri Z."/>
            <person name="LaButti K."/>
            <person name="Lipzen A."/>
            <person name="Lombard V."/>
            <person name="Magnuson J."/>
            <person name="Maillard F."/>
            <person name="Murat C."/>
            <person name="Nolan M."/>
            <person name="Ohm R.A."/>
            <person name="Pangilinan J."/>
            <person name="Pereira M.F."/>
            <person name="Perotto S."/>
            <person name="Peter M."/>
            <person name="Pfister S."/>
            <person name="Riley R."/>
            <person name="Sitrit Y."/>
            <person name="Stielow J.B."/>
            <person name="Szollosi G."/>
            <person name="Zifcakova L."/>
            <person name="Stursova M."/>
            <person name="Spatafora J.W."/>
            <person name="Tedersoo L."/>
            <person name="Vaario L.M."/>
            <person name="Yamada A."/>
            <person name="Yan M."/>
            <person name="Wang P."/>
            <person name="Xu J."/>
            <person name="Bruns T."/>
            <person name="Baldrian P."/>
            <person name="Vilgalys R."/>
            <person name="Dunand C."/>
            <person name="Henrissat B."/>
            <person name="Grigoriev I.V."/>
            <person name="Hibbett D."/>
            <person name="Nagy L.G."/>
            <person name="Martin F.M."/>
        </authorList>
    </citation>
    <scope>NUCLEOTIDE SEQUENCE</scope>
    <source>
        <strain evidence="4">BED1</strain>
    </source>
</reference>
<dbReference type="EMBL" id="WHUW01000009">
    <property type="protein sequence ID" value="KAF8442083.1"/>
    <property type="molecule type" value="Genomic_DNA"/>
</dbReference>
<keyword evidence="5" id="KW-1185">Reference proteome</keyword>
<reference evidence="4" key="1">
    <citation type="submission" date="2019-10" db="EMBL/GenBank/DDBJ databases">
        <authorList>
            <consortium name="DOE Joint Genome Institute"/>
            <person name="Kuo A."/>
            <person name="Miyauchi S."/>
            <person name="Kiss E."/>
            <person name="Drula E."/>
            <person name="Kohler A."/>
            <person name="Sanchez-Garcia M."/>
            <person name="Andreopoulos B."/>
            <person name="Barry K.W."/>
            <person name="Bonito G."/>
            <person name="Buee M."/>
            <person name="Carver A."/>
            <person name="Chen C."/>
            <person name="Cichocki N."/>
            <person name="Clum A."/>
            <person name="Culley D."/>
            <person name="Crous P.W."/>
            <person name="Fauchery L."/>
            <person name="Girlanda M."/>
            <person name="Hayes R."/>
            <person name="Keri Z."/>
            <person name="LaButti K."/>
            <person name="Lipzen A."/>
            <person name="Lombard V."/>
            <person name="Magnuson J."/>
            <person name="Maillard F."/>
            <person name="Morin E."/>
            <person name="Murat C."/>
            <person name="Nolan M."/>
            <person name="Ohm R."/>
            <person name="Pangilinan J."/>
            <person name="Pereira M."/>
            <person name="Perotto S."/>
            <person name="Peter M."/>
            <person name="Riley R."/>
            <person name="Sitrit Y."/>
            <person name="Stielow B."/>
            <person name="Szollosi G."/>
            <person name="Zifcakova L."/>
            <person name="Stursova M."/>
            <person name="Spatafora J.W."/>
            <person name="Tedersoo L."/>
            <person name="Vaario L.-M."/>
            <person name="Yamada A."/>
            <person name="Yan M."/>
            <person name="Wang P."/>
            <person name="Xu J."/>
            <person name="Bruns T."/>
            <person name="Baldrian P."/>
            <person name="Vilgalys R."/>
            <person name="Henrissat B."/>
            <person name="Grigoriev I.V."/>
            <person name="Hibbett D."/>
            <person name="Nagy L.G."/>
            <person name="Martin F.M."/>
        </authorList>
    </citation>
    <scope>NUCLEOTIDE SEQUENCE</scope>
    <source>
        <strain evidence="4">BED1</strain>
    </source>
</reference>
<sequence>MEAKDTGSTSADEGVDPSSYDPAGNTTDKENQFWKNYSKEAGEYDKDFLLKNGTNIDGVLIFAGLFSAVSASFLVASQRPFEPVPWDPCMEWP</sequence>
<keyword evidence="2" id="KW-1133">Transmembrane helix</keyword>
<keyword evidence="2" id="KW-0812">Transmembrane</keyword>
<dbReference type="AlphaFoldDB" id="A0AAD4BX43"/>
<feature type="domain" description="DUF6535" evidence="3">
    <location>
        <begin position="34"/>
        <end position="85"/>
    </location>
</feature>